<keyword evidence="3" id="KW-1185">Reference proteome</keyword>
<feature type="compositionally biased region" description="Polar residues" evidence="1">
    <location>
        <begin position="1"/>
        <end position="22"/>
    </location>
</feature>
<proteinExistence type="predicted"/>
<evidence type="ECO:0000256" key="1">
    <source>
        <dbReference type="SAM" id="MobiDB-lite"/>
    </source>
</evidence>
<feature type="compositionally biased region" description="Polar residues" evidence="1">
    <location>
        <begin position="159"/>
        <end position="179"/>
    </location>
</feature>
<feature type="region of interest" description="Disordered" evidence="1">
    <location>
        <begin position="90"/>
        <end position="130"/>
    </location>
</feature>
<evidence type="ECO:0000313" key="2">
    <source>
        <dbReference type="EMBL" id="KAF7991805.1"/>
    </source>
</evidence>
<feature type="compositionally biased region" description="Polar residues" evidence="1">
    <location>
        <begin position="190"/>
        <end position="246"/>
    </location>
</feature>
<dbReference type="OrthoDB" id="6630523at2759"/>
<comment type="caution">
    <text evidence="2">The sequence shown here is derived from an EMBL/GenBank/DDBJ whole genome shotgun (WGS) entry which is preliminary data.</text>
</comment>
<feature type="compositionally biased region" description="Low complexity" evidence="1">
    <location>
        <begin position="862"/>
        <end position="890"/>
    </location>
</feature>
<feature type="region of interest" description="Disordered" evidence="1">
    <location>
        <begin position="1"/>
        <end position="43"/>
    </location>
</feature>
<feature type="compositionally biased region" description="Polar residues" evidence="1">
    <location>
        <begin position="748"/>
        <end position="757"/>
    </location>
</feature>
<dbReference type="AlphaFoldDB" id="A0A835CT04"/>
<dbReference type="EMBL" id="JACMRX010000004">
    <property type="protein sequence ID" value="KAF7991805.1"/>
    <property type="molecule type" value="Genomic_DNA"/>
</dbReference>
<feature type="compositionally biased region" description="Low complexity" evidence="1">
    <location>
        <begin position="91"/>
        <end position="111"/>
    </location>
</feature>
<name>A0A835CT04_APHGI</name>
<feature type="region of interest" description="Disordered" evidence="1">
    <location>
        <begin position="748"/>
        <end position="780"/>
    </location>
</feature>
<protein>
    <submittedName>
        <fullName evidence="2">Uncharacterized protein</fullName>
    </submittedName>
</protein>
<feature type="region of interest" description="Disordered" evidence="1">
    <location>
        <begin position="858"/>
        <end position="891"/>
    </location>
</feature>
<feature type="compositionally biased region" description="Low complexity" evidence="1">
    <location>
        <begin position="764"/>
        <end position="774"/>
    </location>
</feature>
<accession>A0A835CT04</accession>
<evidence type="ECO:0000313" key="3">
    <source>
        <dbReference type="Proteomes" id="UP000639338"/>
    </source>
</evidence>
<feature type="compositionally biased region" description="Polar residues" evidence="1">
    <location>
        <begin position="813"/>
        <end position="834"/>
    </location>
</feature>
<organism evidence="2 3">
    <name type="scientific">Aphidius gifuensis</name>
    <name type="common">Parasitoid wasp</name>
    <dbReference type="NCBI Taxonomy" id="684658"/>
    <lineage>
        <taxon>Eukaryota</taxon>
        <taxon>Metazoa</taxon>
        <taxon>Ecdysozoa</taxon>
        <taxon>Arthropoda</taxon>
        <taxon>Hexapoda</taxon>
        <taxon>Insecta</taxon>
        <taxon>Pterygota</taxon>
        <taxon>Neoptera</taxon>
        <taxon>Endopterygota</taxon>
        <taxon>Hymenoptera</taxon>
        <taxon>Apocrita</taxon>
        <taxon>Ichneumonoidea</taxon>
        <taxon>Braconidae</taxon>
        <taxon>Aphidiinae</taxon>
        <taxon>Aphidius</taxon>
    </lineage>
</organism>
<gene>
    <name evidence="2" type="ORF">HCN44_010606</name>
</gene>
<feature type="region of interest" description="Disordered" evidence="1">
    <location>
        <begin position="811"/>
        <end position="834"/>
    </location>
</feature>
<sequence>MVSSFRNNGPRQLLSNRQNQDFPSEFLTPPKQQQPSKNPRLFLPIINPNTREGKLLMNLLTSTPAPIPLSTTPEPPGFFARLFGWTNAVSPTTPIPTTTTPQPQPQQQTQTNNYQSRNYQDDDSQQAGQWQNTYDARKQSLPHKTYSNEQLPHPPFPPNGQSYSPPSQKGNCNDCNSIPWTPINKANAYDDQNNYSGTNNGLPQNSNNKKPINQQNNLPSNNVKVYAPTNTVPLKNKPNTNCQDNNKISKKRQPDYPVPIKIPIQNIYMFAGALPPIYRETKFHPQTRRIENDIFNQTSKPIDQVTDASNTEQLTTVIPYFGINRNNVTASNIGITASGRDSVSNSVFHPYVINNQPENVTYIYSQSTEPVIYIQNSPTVNSLSGEVFTIVNSPVLNYSTTETPIQSTIQSTTTVQQPTIQSTTTIQPPIIQSTSTIQQPITQSTSTVRQSTIQSTTTVRQPTIQSTTTVQPQIIQSTTAVWQPAIQPTTTIQVPTIQSTTTVEPPIIQSTTTVQQPTIQSTSTTQQPIIQSTYYQVQTTPSSRVITTTTTQKSNNNINNSNRKNKTEQPLRDAIYESYLEFLKRNDNSTTKEKPKSLFNNNNGGSTLKVMNAFPDKIHDSYSIDDDNDYPTSRRQTPKRNKLFQIIIPYTSQYKPSPFKLPHDFLNQQDSHSDETAISPTILTSSKEFNTNYENQLSKNLESMEKLLNSTVRIAKPANTSIDHVKLQKNIDNWTILEYSTTKLPGSFSPQLTQSKSIPDEYLTTTEPTTSTENTYDDDDDDFSEFFENDLEHVGSSSSVTNIKYSPFKTERPSTYNIEKTSNKESSINMNDQSSKQLSVSMASLNNERVYVVTPQTFTSHSNNNNNNNNNNSNNKSDNNNNSYNNNENNHSGIRRIIKNDMINSTELNSIEKAYQVLPEAVNNLEVASTGPAQNGLWGIMEHDQYASVINNSTSKIPVLHSGHSKVSRGRQ</sequence>
<reference evidence="2 3" key="1">
    <citation type="submission" date="2020-08" db="EMBL/GenBank/DDBJ databases">
        <title>Aphidius gifuensis genome sequencing and assembly.</title>
        <authorList>
            <person name="Du Z."/>
        </authorList>
    </citation>
    <scope>NUCLEOTIDE SEQUENCE [LARGE SCALE GENOMIC DNA]</scope>
    <source>
        <strain evidence="2">YNYX2018</strain>
        <tissue evidence="2">Adults</tissue>
    </source>
</reference>
<feature type="region of interest" description="Disordered" evidence="1">
    <location>
        <begin position="145"/>
        <end position="254"/>
    </location>
</feature>
<dbReference type="Proteomes" id="UP000639338">
    <property type="component" value="Unassembled WGS sequence"/>
</dbReference>